<proteinExistence type="predicted"/>
<dbReference type="PANTHER" id="PTHR43649">
    <property type="entry name" value="ARABINOSE-BINDING PROTEIN-RELATED"/>
    <property type="match status" value="1"/>
</dbReference>
<evidence type="ECO:0000313" key="2">
    <source>
        <dbReference type="Proteomes" id="UP000034448"/>
    </source>
</evidence>
<dbReference type="SUPFAM" id="SSF53850">
    <property type="entry name" value="Periplasmic binding protein-like II"/>
    <property type="match status" value="1"/>
</dbReference>
<protein>
    <submittedName>
        <fullName evidence="1">Extracellular solute-binding protein family 1</fullName>
    </submittedName>
</protein>
<sequence length="443" mass="49408">MKFVIIAVVIISILAGVLFWWRFGPGFGTQVQTPKEVVLNIYGLWEEENLIKPAILEYQQAASSAGKKITINYKFQTSQNYRTRVQTQISENSGPDIFMIHNSWLPVFLKSSMLASAPQTIFPIDEFNQTFYPVVSENFTKDGKLYGVARGIDGLVLYYNEEILKNANITAPVSWDEFLNSAIKATVVDETGKIKTAGAAIGTTGNVDHWQDILGLLFFQQPDASLETPNTQSGADVLKFYTDFLVDPKKRVWDPTWESSTQAFGSGKVAFYFGPSWRAHELRQLNPSLKFGMVPPPQLPGKRVGYASYWGFVVSSKSQFQNEAWEFLKFLTSASAEKLLYQEASKVRLFGDPYSRLDLASELLNDPMAGSVVSQGPYFKSWYLVSDTRDQGLNDAISKYYLDAINDVVNKGGDPKNALEVTAKGVKQVLDDFVNPVQAPAAQ</sequence>
<evidence type="ECO:0000313" key="1">
    <source>
        <dbReference type="EMBL" id="KKQ15945.1"/>
    </source>
</evidence>
<dbReference type="Pfam" id="PF13416">
    <property type="entry name" value="SBP_bac_8"/>
    <property type="match status" value="1"/>
</dbReference>
<dbReference type="PANTHER" id="PTHR43649:SF12">
    <property type="entry name" value="DIACETYLCHITOBIOSE BINDING PROTEIN DASA"/>
    <property type="match status" value="1"/>
</dbReference>
<dbReference type="Proteomes" id="UP000034448">
    <property type="component" value="Unassembled WGS sequence"/>
</dbReference>
<organism evidence="1 2">
    <name type="scientific">Candidatus Daviesbacteria bacterium GW2011_GWA1_36_8</name>
    <dbReference type="NCBI Taxonomy" id="1618417"/>
    <lineage>
        <taxon>Bacteria</taxon>
        <taxon>Candidatus Daviesiibacteriota</taxon>
    </lineage>
</organism>
<dbReference type="InterPro" id="IPR050490">
    <property type="entry name" value="Bact_solute-bd_prot1"/>
</dbReference>
<name>A0A0G0FQ62_9BACT</name>
<dbReference type="AlphaFoldDB" id="A0A0G0FQ62"/>
<comment type="caution">
    <text evidence="1">The sequence shown here is derived from an EMBL/GenBank/DDBJ whole genome shotgun (WGS) entry which is preliminary data.</text>
</comment>
<dbReference type="EMBL" id="LBSJ01000007">
    <property type="protein sequence ID" value="KKQ15945.1"/>
    <property type="molecule type" value="Genomic_DNA"/>
</dbReference>
<accession>A0A0G0FQ62</accession>
<gene>
    <name evidence="1" type="ORF">US28_C0007G0036</name>
</gene>
<dbReference type="Gene3D" id="3.40.190.10">
    <property type="entry name" value="Periplasmic binding protein-like II"/>
    <property type="match status" value="1"/>
</dbReference>
<dbReference type="InterPro" id="IPR006059">
    <property type="entry name" value="SBP"/>
</dbReference>
<reference evidence="1 2" key="1">
    <citation type="journal article" date="2015" name="Nature">
        <title>rRNA introns, odd ribosomes, and small enigmatic genomes across a large radiation of phyla.</title>
        <authorList>
            <person name="Brown C.T."/>
            <person name="Hug L.A."/>
            <person name="Thomas B.C."/>
            <person name="Sharon I."/>
            <person name="Castelle C.J."/>
            <person name="Singh A."/>
            <person name="Wilkins M.J."/>
            <person name="Williams K.H."/>
            <person name="Banfield J.F."/>
        </authorList>
    </citation>
    <scope>NUCLEOTIDE SEQUENCE [LARGE SCALE GENOMIC DNA]</scope>
</reference>